<reference evidence="2" key="1">
    <citation type="submission" date="2021-07" db="EMBL/GenBank/DDBJ databases">
        <authorList>
            <person name="Catto M.A."/>
            <person name="Jacobson A."/>
            <person name="Kennedy G."/>
            <person name="Labadie P."/>
            <person name="Hunt B.G."/>
            <person name="Srinivasan R."/>
        </authorList>
    </citation>
    <scope>NUCLEOTIDE SEQUENCE</scope>
    <source>
        <strain evidence="2">PL_HMW_Pooled</strain>
        <tissue evidence="2">Head</tissue>
    </source>
</reference>
<comment type="caution">
    <text evidence="2">The sequence shown here is derived from an EMBL/GenBank/DDBJ whole genome shotgun (WGS) entry which is preliminary data.</text>
</comment>
<sequence>MRMTREALVLDWMSSKFSNVCSMSPPVILLPFIGFTNEYIERSRNSWANTLGSGCVLGPQDCRINPKNL</sequence>
<gene>
    <name evidence="1" type="ORF">KUF71_007800</name>
    <name evidence="2" type="ORF">KUF71_008905</name>
</gene>
<keyword evidence="3" id="KW-1185">Reference proteome</keyword>
<evidence type="ECO:0000313" key="3">
    <source>
        <dbReference type="Proteomes" id="UP001219518"/>
    </source>
</evidence>
<dbReference type="AlphaFoldDB" id="A0AAE1HET0"/>
<evidence type="ECO:0000313" key="2">
    <source>
        <dbReference type="EMBL" id="KAK3919778.1"/>
    </source>
</evidence>
<proteinExistence type="predicted"/>
<dbReference type="Proteomes" id="UP001219518">
    <property type="component" value="Unassembled WGS sequence"/>
</dbReference>
<name>A0AAE1HET0_9NEOP</name>
<dbReference type="EMBL" id="JAHWGI010000957">
    <property type="protein sequence ID" value="KAK3918553.1"/>
    <property type="molecule type" value="Genomic_DNA"/>
</dbReference>
<protein>
    <submittedName>
        <fullName evidence="2">Ectonucleotide pyrophosphatase/phosphodiesterase C27A7.3</fullName>
    </submittedName>
</protein>
<evidence type="ECO:0000313" key="1">
    <source>
        <dbReference type="EMBL" id="KAK3918553.1"/>
    </source>
</evidence>
<dbReference type="EMBL" id="JAHWGI010000981">
    <property type="protein sequence ID" value="KAK3919778.1"/>
    <property type="molecule type" value="Genomic_DNA"/>
</dbReference>
<accession>A0AAE1HET0</accession>
<organism evidence="2 3">
    <name type="scientific">Frankliniella fusca</name>
    <dbReference type="NCBI Taxonomy" id="407009"/>
    <lineage>
        <taxon>Eukaryota</taxon>
        <taxon>Metazoa</taxon>
        <taxon>Ecdysozoa</taxon>
        <taxon>Arthropoda</taxon>
        <taxon>Hexapoda</taxon>
        <taxon>Insecta</taxon>
        <taxon>Pterygota</taxon>
        <taxon>Neoptera</taxon>
        <taxon>Paraneoptera</taxon>
        <taxon>Thysanoptera</taxon>
        <taxon>Terebrantia</taxon>
        <taxon>Thripoidea</taxon>
        <taxon>Thripidae</taxon>
        <taxon>Frankliniella</taxon>
    </lineage>
</organism>
<reference evidence="2" key="2">
    <citation type="journal article" date="2023" name="BMC Genomics">
        <title>Pest status, molecular evolution, and epigenetic factors derived from the genome assembly of Frankliniella fusca, a thysanopteran phytovirus vector.</title>
        <authorList>
            <person name="Catto M.A."/>
            <person name="Labadie P.E."/>
            <person name="Jacobson A.L."/>
            <person name="Kennedy G.G."/>
            <person name="Srinivasan R."/>
            <person name="Hunt B.G."/>
        </authorList>
    </citation>
    <scope>NUCLEOTIDE SEQUENCE</scope>
    <source>
        <strain evidence="2">PL_HMW_Pooled</strain>
    </source>
</reference>